<protein>
    <submittedName>
        <fullName evidence="1">Hypothetical secreted peptide 1711</fullName>
    </submittedName>
</protein>
<dbReference type="EMBL" id="BK007682">
    <property type="protein sequence ID" value="DAA34651.1"/>
    <property type="molecule type" value="mRNA"/>
</dbReference>
<sequence>MLAFARTLMRQACQLTLLTDFFKRIFSPMQVNVCTLSYAEAVALWWSTRIAYETCCYPECRIALTCFLTRARLP</sequence>
<reference evidence="1" key="1">
    <citation type="journal article" date="2011" name="BMC Genomics">
        <title>A further insight into the sialome of the tropical bont tick, Amblyomma variegatum.</title>
        <authorList>
            <person name="Ribeiro J.M."/>
            <person name="Anderson J.M."/>
            <person name="Manoukis N.C."/>
            <person name="Meng Z."/>
            <person name="Francishetti I.M."/>
        </authorList>
    </citation>
    <scope>NUCLEOTIDE SEQUENCE</scope>
    <source>
        <strain evidence="1">Amb_var-1711</strain>
        <tissue evidence="1">Salivary gland</tissue>
    </source>
</reference>
<dbReference type="AlphaFoldDB" id="F0J9Y1"/>
<proteinExistence type="evidence at transcript level"/>
<accession>F0J9Y1</accession>
<name>F0J9Y1_AMBVA</name>
<organism evidence="1">
    <name type="scientific">Amblyomma variegatum</name>
    <name type="common">Tropical bont tick</name>
    <dbReference type="NCBI Taxonomy" id="34610"/>
    <lineage>
        <taxon>Eukaryota</taxon>
        <taxon>Metazoa</taxon>
        <taxon>Ecdysozoa</taxon>
        <taxon>Arthropoda</taxon>
        <taxon>Chelicerata</taxon>
        <taxon>Arachnida</taxon>
        <taxon>Acari</taxon>
        <taxon>Parasitiformes</taxon>
        <taxon>Ixodida</taxon>
        <taxon>Ixodoidea</taxon>
        <taxon>Ixodidae</taxon>
        <taxon>Amblyomminae</taxon>
        <taxon>Amblyomma</taxon>
    </lineage>
</organism>
<evidence type="ECO:0000313" key="1">
    <source>
        <dbReference type="EMBL" id="DAA34651.1"/>
    </source>
</evidence>